<feature type="signal peptide" evidence="1">
    <location>
        <begin position="1"/>
        <end position="19"/>
    </location>
</feature>
<keyword evidence="3" id="KW-1185">Reference proteome</keyword>
<evidence type="ECO:0000313" key="2">
    <source>
        <dbReference type="EMBL" id="KAK1749424.1"/>
    </source>
</evidence>
<name>A0AAJ0B0G9_9PEZI</name>
<protein>
    <submittedName>
        <fullName evidence="2">Uncharacterized protein</fullName>
    </submittedName>
</protein>
<proteinExistence type="predicted"/>
<comment type="caution">
    <text evidence="2">The sequence shown here is derived from an EMBL/GenBank/DDBJ whole genome shotgun (WGS) entry which is preliminary data.</text>
</comment>
<organism evidence="2 3">
    <name type="scientific">Echria macrotheca</name>
    <dbReference type="NCBI Taxonomy" id="438768"/>
    <lineage>
        <taxon>Eukaryota</taxon>
        <taxon>Fungi</taxon>
        <taxon>Dikarya</taxon>
        <taxon>Ascomycota</taxon>
        <taxon>Pezizomycotina</taxon>
        <taxon>Sordariomycetes</taxon>
        <taxon>Sordariomycetidae</taxon>
        <taxon>Sordariales</taxon>
        <taxon>Schizotheciaceae</taxon>
        <taxon>Echria</taxon>
    </lineage>
</organism>
<evidence type="ECO:0000256" key="1">
    <source>
        <dbReference type="SAM" id="SignalP"/>
    </source>
</evidence>
<evidence type="ECO:0000313" key="3">
    <source>
        <dbReference type="Proteomes" id="UP001239445"/>
    </source>
</evidence>
<gene>
    <name evidence="2" type="ORF">QBC47DRAFT_312030</name>
</gene>
<keyword evidence="1" id="KW-0732">Signal</keyword>
<sequence>MHLPGFLSLVFGLISLILAHPGNHSSKTKYLTASTTSSTASPFSTRPPVRHCGGITPQPNPCPKGLVCAPTQPPGSFDLPGTCILQSCGGKSPTISPCPSGQVCVYNATAPITDLPGRCMAAVLTCGGEGDEKCKSGWECAKEGWVRVDWNYRGDVPDLEKGGGICIPVGSLVVDEPWSGWGV</sequence>
<dbReference type="Proteomes" id="UP001239445">
    <property type="component" value="Unassembled WGS sequence"/>
</dbReference>
<reference evidence="2" key="1">
    <citation type="submission" date="2023-06" db="EMBL/GenBank/DDBJ databases">
        <title>Genome-scale phylogeny and comparative genomics of the fungal order Sordariales.</title>
        <authorList>
            <consortium name="Lawrence Berkeley National Laboratory"/>
            <person name="Hensen N."/>
            <person name="Bonometti L."/>
            <person name="Westerberg I."/>
            <person name="Brannstrom I.O."/>
            <person name="Guillou S."/>
            <person name="Cros-Aarteil S."/>
            <person name="Calhoun S."/>
            <person name="Haridas S."/>
            <person name="Kuo A."/>
            <person name="Mondo S."/>
            <person name="Pangilinan J."/>
            <person name="Riley R."/>
            <person name="Labutti K."/>
            <person name="Andreopoulos B."/>
            <person name="Lipzen A."/>
            <person name="Chen C."/>
            <person name="Yanf M."/>
            <person name="Daum C."/>
            <person name="Ng V."/>
            <person name="Clum A."/>
            <person name="Steindorff A."/>
            <person name="Ohm R."/>
            <person name="Martin F."/>
            <person name="Silar P."/>
            <person name="Natvig D."/>
            <person name="Lalanne C."/>
            <person name="Gautier V."/>
            <person name="Ament-Velasquez S.L."/>
            <person name="Kruys A."/>
            <person name="Hutchinson M.I."/>
            <person name="Powell A.J."/>
            <person name="Barry K."/>
            <person name="Miller A.N."/>
            <person name="Grigoriev I.V."/>
            <person name="Debuchy R."/>
            <person name="Gladieux P."/>
            <person name="Thoren M.H."/>
            <person name="Johannesson H."/>
        </authorList>
    </citation>
    <scope>NUCLEOTIDE SEQUENCE</scope>
    <source>
        <strain evidence="2">PSN4</strain>
    </source>
</reference>
<dbReference type="EMBL" id="MU839859">
    <property type="protein sequence ID" value="KAK1749424.1"/>
    <property type="molecule type" value="Genomic_DNA"/>
</dbReference>
<accession>A0AAJ0B0G9</accession>
<feature type="chain" id="PRO_5042521990" evidence="1">
    <location>
        <begin position="20"/>
        <end position="183"/>
    </location>
</feature>
<dbReference type="AlphaFoldDB" id="A0AAJ0B0G9"/>